<dbReference type="AlphaFoldDB" id="A0AAD7U5J8"/>
<evidence type="ECO:0000259" key="8">
    <source>
        <dbReference type="Pfam" id="PF03067"/>
    </source>
</evidence>
<evidence type="ECO:0000256" key="4">
    <source>
        <dbReference type="ARBA" id="ARBA00023157"/>
    </source>
</evidence>
<comment type="cofactor">
    <cofactor evidence="1">
        <name>Cu(2+)</name>
        <dbReference type="ChEBI" id="CHEBI:29036"/>
    </cofactor>
</comment>
<sequence>MFALLVSFLAGRVAGHGFLFTPESRQRLARDAFDWCAMDCVSEVDWCPHCSLAMPLTLDVDPPRIYPGENPFAEPDQANSAGFTFEGKIFGVCGTEYQGENDYNIGGTVWGNGTTVQTYARGETYEFTWCVNADHGGVVSYRLCDDASIIEKLFASTPMSAAEQEEAEACFQDTVLRCDDVPGNDCSIGVFCDPSWGCASDPGKYFHCLGPEGHCVEAGAEECRDGLLVKNMILIPETFPPGPTVMTWRWDSQETPEVYSNCADILIV</sequence>
<dbReference type="PANTHER" id="PTHR36575">
    <property type="entry name" value="BINDING PROTEIN, PUTATIVE (AFU_ORTHOLOGUE AFUA_1G14430)-RELATED"/>
    <property type="match status" value="1"/>
</dbReference>
<dbReference type="EMBL" id="JAQMWT010000672">
    <property type="protein sequence ID" value="KAJ8598473.1"/>
    <property type="molecule type" value="Genomic_DNA"/>
</dbReference>
<evidence type="ECO:0000256" key="2">
    <source>
        <dbReference type="ARBA" id="ARBA00022723"/>
    </source>
</evidence>
<keyword evidence="5" id="KW-0325">Glycoprotein</keyword>
<evidence type="ECO:0000256" key="7">
    <source>
        <dbReference type="SAM" id="SignalP"/>
    </source>
</evidence>
<feature type="signal peptide" evidence="7">
    <location>
        <begin position="1"/>
        <end position="15"/>
    </location>
</feature>
<comment type="caution">
    <text evidence="9">The sequence shown here is derived from an EMBL/GenBank/DDBJ whole genome shotgun (WGS) entry which is preliminary data.</text>
</comment>
<keyword evidence="2" id="KW-0479">Metal-binding</keyword>
<reference evidence="9" key="1">
    <citation type="submission" date="2023-01" db="EMBL/GenBank/DDBJ databases">
        <title>Metagenome sequencing of chrysophaentin producing Chrysophaeum taylorii.</title>
        <authorList>
            <person name="Davison J."/>
            <person name="Bewley C."/>
        </authorList>
    </citation>
    <scope>NUCLEOTIDE SEQUENCE</scope>
    <source>
        <strain evidence="9">NIES-1699</strain>
    </source>
</reference>
<evidence type="ECO:0000313" key="10">
    <source>
        <dbReference type="Proteomes" id="UP001230188"/>
    </source>
</evidence>
<dbReference type="InterPro" id="IPR052282">
    <property type="entry name" value="Starch-active_LPMO"/>
</dbReference>
<comment type="similarity">
    <text evidence="6">Belongs to the polysaccharide monooxygenase AA13 family.</text>
</comment>
<evidence type="ECO:0000313" key="9">
    <source>
        <dbReference type="EMBL" id="KAJ8598473.1"/>
    </source>
</evidence>
<evidence type="ECO:0000256" key="3">
    <source>
        <dbReference type="ARBA" id="ARBA00023008"/>
    </source>
</evidence>
<keyword evidence="4" id="KW-1015">Disulfide bond</keyword>
<keyword evidence="10" id="KW-1185">Reference proteome</keyword>
<evidence type="ECO:0000256" key="1">
    <source>
        <dbReference type="ARBA" id="ARBA00001973"/>
    </source>
</evidence>
<proteinExistence type="inferred from homology"/>
<evidence type="ECO:0000256" key="5">
    <source>
        <dbReference type="ARBA" id="ARBA00023180"/>
    </source>
</evidence>
<dbReference type="Proteomes" id="UP001230188">
    <property type="component" value="Unassembled WGS sequence"/>
</dbReference>
<dbReference type="GO" id="GO:0046872">
    <property type="term" value="F:metal ion binding"/>
    <property type="evidence" value="ECO:0007669"/>
    <property type="project" value="UniProtKB-KW"/>
</dbReference>
<protein>
    <recommendedName>
        <fullName evidence="8">Chitin-binding type-4 domain-containing protein</fullName>
    </recommendedName>
</protein>
<keyword evidence="7" id="KW-0732">Signal</keyword>
<dbReference type="PANTHER" id="PTHR36575:SF2">
    <property type="entry name" value="CHITIN-BINDING TYPE-4 DOMAIN-CONTAINING PROTEIN-RELATED"/>
    <property type="match status" value="1"/>
</dbReference>
<feature type="chain" id="PRO_5041993607" description="Chitin-binding type-4 domain-containing protein" evidence="7">
    <location>
        <begin position="16"/>
        <end position="268"/>
    </location>
</feature>
<evidence type="ECO:0000256" key="6">
    <source>
        <dbReference type="ARBA" id="ARBA00034311"/>
    </source>
</evidence>
<name>A0AAD7U5J8_9STRA</name>
<accession>A0AAD7U5J8</accession>
<dbReference type="InterPro" id="IPR004302">
    <property type="entry name" value="Cellulose/chitin-bd_N"/>
</dbReference>
<gene>
    <name evidence="9" type="ORF">CTAYLR_010104</name>
</gene>
<feature type="domain" description="Chitin-binding type-4" evidence="8">
    <location>
        <begin position="16"/>
        <end position="265"/>
    </location>
</feature>
<organism evidence="9 10">
    <name type="scientific">Chrysophaeum taylorii</name>
    <dbReference type="NCBI Taxonomy" id="2483200"/>
    <lineage>
        <taxon>Eukaryota</taxon>
        <taxon>Sar</taxon>
        <taxon>Stramenopiles</taxon>
        <taxon>Ochrophyta</taxon>
        <taxon>Pelagophyceae</taxon>
        <taxon>Pelagomonadales</taxon>
        <taxon>Pelagomonadaceae</taxon>
        <taxon>Chrysophaeum</taxon>
    </lineage>
</organism>
<keyword evidence="3" id="KW-0186">Copper</keyword>
<dbReference type="Pfam" id="PF03067">
    <property type="entry name" value="LPMO_10"/>
    <property type="match status" value="1"/>
</dbReference>